<dbReference type="Pfam" id="PF03872">
    <property type="entry name" value="RseA_N"/>
    <property type="match status" value="1"/>
</dbReference>
<sequence length="205" mass="22922">MQHKESLSAYMDGDNVSGEFTETLCQDEALQKKWASYHLARSVMRGEDILLGADFSAKMEALIENETIEKAPAQLEKPRGLLLTLKRWSMPLMQAGIAASVCLMAVFGVNYLKSGDEVAQQLEQPILQTLPLASSIQTVSYNTPTKEQPSAEQLEDQQRRLNVLIQNHELQRRTMNSQVTPTEEEKAKAQTSAVETQTPQTVDEK</sequence>
<keyword evidence="6 7" id="KW-0472">Membrane</keyword>
<comment type="subcellular location">
    <subcellularLocation>
        <location evidence="7">Cell inner membrane</location>
    </subcellularLocation>
    <subcellularLocation>
        <location evidence="1">Cell membrane</location>
        <topology evidence="1">Single-pass membrane protein</topology>
    </subcellularLocation>
</comment>
<evidence type="ECO:0000256" key="8">
    <source>
        <dbReference type="SAM" id="MobiDB-lite"/>
    </source>
</evidence>
<feature type="compositionally biased region" description="Polar residues" evidence="8">
    <location>
        <begin position="189"/>
        <end position="205"/>
    </location>
</feature>
<feature type="region of interest" description="Disordered" evidence="8">
    <location>
        <begin position="170"/>
        <end position="205"/>
    </location>
</feature>
<feature type="domain" description="Anti sigma-E protein RseA N-terminal" evidence="10">
    <location>
        <begin position="1"/>
        <end position="75"/>
    </location>
</feature>
<evidence type="ECO:0000313" key="13">
    <source>
        <dbReference type="Proteomes" id="UP000297396"/>
    </source>
</evidence>
<dbReference type="GO" id="GO:0005886">
    <property type="term" value="C:plasma membrane"/>
    <property type="evidence" value="ECO:0007669"/>
    <property type="project" value="UniProtKB-SubCell"/>
</dbReference>
<dbReference type="InterPro" id="IPR036147">
    <property type="entry name" value="Anti-sigma_E_RseA_N_sf"/>
</dbReference>
<evidence type="ECO:0000313" key="12">
    <source>
        <dbReference type="EMBL" id="TFV12946.1"/>
    </source>
</evidence>
<dbReference type="InterPro" id="IPR026279">
    <property type="entry name" value="RseA"/>
</dbReference>
<gene>
    <name evidence="12" type="ORF">E4T80_01750</name>
</gene>
<evidence type="ECO:0000256" key="1">
    <source>
        <dbReference type="ARBA" id="ARBA00004162"/>
    </source>
</evidence>
<dbReference type="SUPFAM" id="SSF89069">
    <property type="entry name" value="N-terminal, cytoplasmic domain of anti-sigmaE factor RseA"/>
    <property type="match status" value="1"/>
</dbReference>
<dbReference type="InterPro" id="IPR052383">
    <property type="entry name" value="Anti-sigma-E_RseA-like"/>
</dbReference>
<dbReference type="OrthoDB" id="6194196at2"/>
<feature type="domain" description="Anti sigma-E protein RseA C-terminal" evidence="11">
    <location>
        <begin position="123"/>
        <end position="173"/>
    </location>
</feature>
<dbReference type="PIRSF" id="PIRSF016938">
    <property type="entry name" value="RseA"/>
    <property type="match status" value="1"/>
</dbReference>
<evidence type="ECO:0000259" key="10">
    <source>
        <dbReference type="Pfam" id="PF03872"/>
    </source>
</evidence>
<evidence type="ECO:0000259" key="11">
    <source>
        <dbReference type="Pfam" id="PF03873"/>
    </source>
</evidence>
<comment type="caution">
    <text evidence="12">The sequence shown here is derived from an EMBL/GenBank/DDBJ whole genome shotgun (WGS) entry which is preliminary data.</text>
</comment>
<keyword evidence="4 9" id="KW-0812">Transmembrane</keyword>
<feature type="transmembrane region" description="Helical" evidence="9">
    <location>
        <begin position="92"/>
        <end position="112"/>
    </location>
</feature>
<comment type="function">
    <text evidence="7">An anti-sigma factor for extracytoplasmic function (ECF) sigma factor sigma-E (RpoE). ECF sigma factors are held in an inactive form by an anti-sigma factor until released by regulated intramembrane proteolysis (RIP). RIP occurs when an extracytoplasmic signal triggers a concerted proteolytic cascade to transmit information and elicit cellular responses. The membrane-spanning regulatory substrate protein is first cut periplasmically (site-1 protease, S1P, DegS), then within the membrane itself (site-2 protease, S2P, RseP), while cytoplasmic proteases finish degrading the anti-sigma factor, liberating sigma-E.</text>
</comment>
<name>A0A4Y9K8H6_9PAST</name>
<comment type="subunit">
    <text evidence="7">Interacts 1:1 with ECF RNA polymerase sigma-E (RpoE); this inhibits the interaction of sigma-E with the RNA polymerase catalytic core and leads to a decreased expression of sigma-E-regulated genes. Interacts with RseB.</text>
</comment>
<dbReference type="InterPro" id="IPR005572">
    <property type="entry name" value="Anti-sigma_E_RseA_N"/>
</dbReference>
<dbReference type="Pfam" id="PF03873">
    <property type="entry name" value="RseA_C"/>
    <property type="match status" value="1"/>
</dbReference>
<dbReference type="Gene3D" id="1.10.10.880">
    <property type="entry name" value="Anti sigma-E protein RseA, N-terminal domain"/>
    <property type="match status" value="1"/>
</dbReference>
<evidence type="ECO:0000256" key="6">
    <source>
        <dbReference type="ARBA" id="ARBA00023136"/>
    </source>
</evidence>
<keyword evidence="7" id="KW-0997">Cell inner membrane</keyword>
<keyword evidence="3 7" id="KW-1003">Cell membrane</keyword>
<reference evidence="12 13" key="1">
    <citation type="submission" date="2019-03" db="EMBL/GenBank/DDBJ databases">
        <title>Diversity of the mouse oral microbiome.</title>
        <authorList>
            <person name="Joseph S."/>
            <person name="Aduse-Opoku J."/>
            <person name="Curtis M."/>
            <person name="Wade W."/>
            <person name="Hashim A."/>
        </authorList>
    </citation>
    <scope>NUCLEOTIDE SEQUENCE [LARGE SCALE GENOMIC DNA]</scope>
    <source>
        <strain evidence="12 13">WT12</strain>
    </source>
</reference>
<evidence type="ECO:0000256" key="4">
    <source>
        <dbReference type="ARBA" id="ARBA00022692"/>
    </source>
</evidence>
<dbReference type="AlphaFoldDB" id="A0A4Y9K8H6"/>
<evidence type="ECO:0000256" key="5">
    <source>
        <dbReference type="ARBA" id="ARBA00022989"/>
    </source>
</evidence>
<proteinExistence type="inferred from homology"/>
<comment type="similarity">
    <text evidence="2 7">Belongs to the RseA family.</text>
</comment>
<protein>
    <recommendedName>
        <fullName evidence="7">Anti-sigma-E factor RseA</fullName>
    </recommendedName>
    <alternativeName>
        <fullName evidence="7">Regulator of SigE</fullName>
    </alternativeName>
    <alternativeName>
        <fullName evidence="7">Sigma-E anti-sigma factor RseA</fullName>
    </alternativeName>
    <alternativeName>
        <fullName evidence="7">Sigma-E factor negative regulatory protein</fullName>
    </alternativeName>
</protein>
<dbReference type="EMBL" id="SPPA01000003">
    <property type="protein sequence ID" value="TFV12946.1"/>
    <property type="molecule type" value="Genomic_DNA"/>
</dbReference>
<dbReference type="InterPro" id="IPR005573">
    <property type="entry name" value="Anti-sigma_E_RseA_C"/>
</dbReference>
<evidence type="ECO:0000256" key="3">
    <source>
        <dbReference type="ARBA" id="ARBA00022475"/>
    </source>
</evidence>
<dbReference type="GO" id="GO:0016989">
    <property type="term" value="F:sigma factor antagonist activity"/>
    <property type="evidence" value="ECO:0007669"/>
    <property type="project" value="InterPro"/>
</dbReference>
<evidence type="ECO:0000256" key="7">
    <source>
        <dbReference type="PIRNR" id="PIRNR016938"/>
    </source>
</evidence>
<keyword evidence="5 9" id="KW-1133">Transmembrane helix</keyword>
<organism evidence="12 13">
    <name type="scientific">Muribacter muris</name>
    <dbReference type="NCBI Taxonomy" id="67855"/>
    <lineage>
        <taxon>Bacteria</taxon>
        <taxon>Pseudomonadati</taxon>
        <taxon>Pseudomonadota</taxon>
        <taxon>Gammaproteobacteria</taxon>
        <taxon>Pasteurellales</taxon>
        <taxon>Pasteurellaceae</taxon>
        <taxon>Muribacter</taxon>
    </lineage>
</organism>
<dbReference type="PANTHER" id="PTHR38104">
    <property type="match status" value="1"/>
</dbReference>
<dbReference type="RefSeq" id="WP_135054392.1">
    <property type="nucleotide sequence ID" value="NZ_JADGLC010000003.1"/>
</dbReference>
<dbReference type="CDD" id="cd16328">
    <property type="entry name" value="RseA_N"/>
    <property type="match status" value="1"/>
</dbReference>
<dbReference type="Proteomes" id="UP000297396">
    <property type="component" value="Unassembled WGS sequence"/>
</dbReference>
<evidence type="ECO:0000256" key="2">
    <source>
        <dbReference type="ARBA" id="ARBA00005837"/>
    </source>
</evidence>
<evidence type="ECO:0000256" key="9">
    <source>
        <dbReference type="SAM" id="Phobius"/>
    </source>
</evidence>
<accession>A0A4Y9K8H6</accession>
<dbReference type="PANTHER" id="PTHR38104:SF1">
    <property type="entry name" value="ANTI-SIGMA-E FACTOR RSEA"/>
    <property type="match status" value="1"/>
</dbReference>